<dbReference type="PANTHER" id="PTHR35046">
    <property type="entry name" value="ZINC KNUCKLE (CCHC-TYPE) FAMILY PROTEIN"/>
    <property type="match status" value="1"/>
</dbReference>
<dbReference type="EMBL" id="JADFTS010000004">
    <property type="protein sequence ID" value="KAF9611789.1"/>
    <property type="molecule type" value="Genomic_DNA"/>
</dbReference>
<dbReference type="Proteomes" id="UP000631114">
    <property type="component" value="Unassembled WGS sequence"/>
</dbReference>
<proteinExistence type="predicted"/>
<accession>A0A835I734</accession>
<organism evidence="3 4">
    <name type="scientific">Coptis chinensis</name>
    <dbReference type="NCBI Taxonomy" id="261450"/>
    <lineage>
        <taxon>Eukaryota</taxon>
        <taxon>Viridiplantae</taxon>
        <taxon>Streptophyta</taxon>
        <taxon>Embryophyta</taxon>
        <taxon>Tracheophyta</taxon>
        <taxon>Spermatophyta</taxon>
        <taxon>Magnoliopsida</taxon>
        <taxon>Ranunculales</taxon>
        <taxon>Ranunculaceae</taxon>
        <taxon>Coptidoideae</taxon>
        <taxon>Coptis</taxon>
    </lineage>
</organism>
<keyword evidence="1" id="KW-0479">Metal-binding</keyword>
<dbReference type="SUPFAM" id="SSF57756">
    <property type="entry name" value="Retrovirus zinc finger-like domains"/>
    <property type="match status" value="1"/>
</dbReference>
<evidence type="ECO:0000313" key="4">
    <source>
        <dbReference type="Proteomes" id="UP000631114"/>
    </source>
</evidence>
<keyword evidence="4" id="KW-1185">Reference proteome</keyword>
<dbReference type="OrthoDB" id="1934635at2759"/>
<dbReference type="InterPro" id="IPR036875">
    <property type="entry name" value="Znf_CCHC_sf"/>
</dbReference>
<dbReference type="Pfam" id="PF03732">
    <property type="entry name" value="Retrotrans_gag"/>
    <property type="match status" value="1"/>
</dbReference>
<dbReference type="InterPro" id="IPR005162">
    <property type="entry name" value="Retrotrans_gag_dom"/>
</dbReference>
<dbReference type="AlphaFoldDB" id="A0A835I734"/>
<comment type="caution">
    <text evidence="3">The sequence shown here is derived from an EMBL/GenBank/DDBJ whole genome shotgun (WGS) entry which is preliminary data.</text>
</comment>
<keyword evidence="1" id="KW-0862">Zinc</keyword>
<dbReference type="GO" id="GO:0008270">
    <property type="term" value="F:zinc ion binding"/>
    <property type="evidence" value="ECO:0007669"/>
    <property type="project" value="UniProtKB-KW"/>
</dbReference>
<evidence type="ECO:0000259" key="2">
    <source>
        <dbReference type="PROSITE" id="PS50158"/>
    </source>
</evidence>
<reference evidence="3 4" key="1">
    <citation type="submission" date="2020-10" db="EMBL/GenBank/DDBJ databases">
        <title>The Coptis chinensis genome and diversification of protoberbering-type alkaloids.</title>
        <authorList>
            <person name="Wang B."/>
            <person name="Shu S."/>
            <person name="Song C."/>
            <person name="Liu Y."/>
        </authorList>
    </citation>
    <scope>NUCLEOTIDE SEQUENCE [LARGE SCALE GENOMIC DNA]</scope>
    <source>
        <strain evidence="3">HL-2020</strain>
        <tissue evidence="3">Leaf</tissue>
    </source>
</reference>
<dbReference type="PANTHER" id="PTHR35046:SF26">
    <property type="entry name" value="RNA-DIRECTED DNA POLYMERASE"/>
    <property type="match status" value="1"/>
</dbReference>
<name>A0A835I734_9MAGN</name>
<gene>
    <name evidence="3" type="ORF">IFM89_035774</name>
</gene>
<dbReference type="GO" id="GO:0003676">
    <property type="term" value="F:nucleic acid binding"/>
    <property type="evidence" value="ECO:0007669"/>
    <property type="project" value="InterPro"/>
</dbReference>
<dbReference type="InterPro" id="IPR001878">
    <property type="entry name" value="Znf_CCHC"/>
</dbReference>
<evidence type="ECO:0000256" key="1">
    <source>
        <dbReference type="PROSITE-ProRule" id="PRU00047"/>
    </source>
</evidence>
<keyword evidence="1" id="KW-0863">Zinc-finger</keyword>
<protein>
    <recommendedName>
        <fullName evidence="2">CCHC-type domain-containing protein</fullName>
    </recommendedName>
</protein>
<dbReference type="Pfam" id="PF00098">
    <property type="entry name" value="zf-CCHC"/>
    <property type="match status" value="1"/>
</dbReference>
<sequence>MSEDRKVFWVATRLRGFALIWWTEFLQQRLCQNLGQVTTWERMKEALVTKFIPMNYAQQLHRKLQDFKQDSKTVQEYTESFYHLQSRCNQLESEEVRICCYMHSLRGDIRYDLVHVRINTLEEAYSFVSESEKKMSYMSSMSSYRATPIVLKKIVKCYSCGQEGHVQANCPKKPVLT</sequence>
<dbReference type="Gene3D" id="4.10.60.10">
    <property type="entry name" value="Zinc finger, CCHC-type"/>
    <property type="match status" value="1"/>
</dbReference>
<dbReference type="PROSITE" id="PS50158">
    <property type="entry name" value="ZF_CCHC"/>
    <property type="match status" value="1"/>
</dbReference>
<feature type="domain" description="CCHC-type" evidence="2">
    <location>
        <begin position="156"/>
        <end position="172"/>
    </location>
</feature>
<dbReference type="SMART" id="SM00343">
    <property type="entry name" value="ZnF_C2HC"/>
    <property type="match status" value="1"/>
</dbReference>
<evidence type="ECO:0000313" key="3">
    <source>
        <dbReference type="EMBL" id="KAF9611789.1"/>
    </source>
</evidence>